<evidence type="ECO:0000313" key="1">
    <source>
        <dbReference type="EMBL" id="AEJ42967.1"/>
    </source>
</evidence>
<dbReference type="Proteomes" id="UP000000292">
    <property type="component" value="Chromosome"/>
</dbReference>
<reference evidence="2" key="2">
    <citation type="submission" date="2011-06" db="EMBL/GenBank/DDBJ databases">
        <title>The complete genome sequence of Alicyclobacillus acidocaldarius sp. Tc-4-1.</title>
        <authorList>
            <person name="Chen Y."/>
            <person name="He Y."/>
            <person name="Dong Z."/>
            <person name="Hu S."/>
        </authorList>
    </citation>
    <scope>NUCLEOTIDE SEQUENCE [LARGE SCALE GENOMIC DNA]</scope>
    <source>
        <strain evidence="2">Tc-4-1</strain>
    </source>
</reference>
<evidence type="ECO:0000313" key="2">
    <source>
        <dbReference type="Proteomes" id="UP000000292"/>
    </source>
</evidence>
<proteinExistence type="predicted"/>
<accession>F8IFZ6</accession>
<dbReference type="PATRIC" id="fig|1048834.4.peg.968"/>
<dbReference type="HOGENOM" id="CLU_2893900_0_0_9"/>
<sequence>MKENFTYLKWEVNWGDCTTACERFVAQGAKAWLKVFEMGFLHRIFTFDQQNAPCVGQERRMS</sequence>
<gene>
    <name evidence="1" type="ordered locus">TC41_1014</name>
</gene>
<name>F8IFZ6_ALIAT</name>
<dbReference type="KEGG" id="aad:TC41_1014"/>
<organism evidence="1 2">
    <name type="scientific">Alicyclobacillus acidocaldarius (strain Tc-4-1)</name>
    <name type="common">Bacillus acidocaldarius</name>
    <dbReference type="NCBI Taxonomy" id="1048834"/>
    <lineage>
        <taxon>Bacteria</taxon>
        <taxon>Bacillati</taxon>
        <taxon>Bacillota</taxon>
        <taxon>Bacilli</taxon>
        <taxon>Bacillales</taxon>
        <taxon>Alicyclobacillaceae</taxon>
        <taxon>Alicyclobacillus</taxon>
    </lineage>
</organism>
<dbReference type="STRING" id="1048834.TC41_1014"/>
<reference evidence="1 2" key="1">
    <citation type="journal article" date="2011" name="J. Bacteriol.">
        <title>Complete Genome Sequence of Alicyclobacillus acidocaldarius Strain Tc-4-1.</title>
        <authorList>
            <person name="Chen Y."/>
            <person name="He Y."/>
            <person name="Zhang B."/>
            <person name="Yang J."/>
            <person name="Li W."/>
            <person name="Dong Z."/>
            <person name="Hu S."/>
        </authorList>
    </citation>
    <scope>NUCLEOTIDE SEQUENCE [LARGE SCALE GENOMIC DNA]</scope>
    <source>
        <strain evidence="1 2">Tc-4-1</strain>
    </source>
</reference>
<protein>
    <submittedName>
        <fullName evidence="1">Uncharacterized protein</fullName>
    </submittedName>
</protein>
<dbReference type="AlphaFoldDB" id="F8IFZ6"/>
<dbReference type="EMBL" id="CP002902">
    <property type="protein sequence ID" value="AEJ42967.1"/>
    <property type="molecule type" value="Genomic_DNA"/>
</dbReference>